<feature type="transmembrane region" description="Helical" evidence="1">
    <location>
        <begin position="6"/>
        <end position="25"/>
    </location>
</feature>
<name>A0ABS0SEI9_9HYPH</name>
<keyword evidence="3" id="KW-1185">Reference proteome</keyword>
<feature type="transmembrane region" description="Helical" evidence="1">
    <location>
        <begin position="82"/>
        <end position="104"/>
    </location>
</feature>
<protein>
    <recommendedName>
        <fullName evidence="4">DUF1440 domain-containing protein</fullName>
    </recommendedName>
</protein>
<evidence type="ECO:0000313" key="2">
    <source>
        <dbReference type="EMBL" id="MBI1621710.1"/>
    </source>
</evidence>
<feature type="transmembrane region" description="Helical" evidence="1">
    <location>
        <begin position="54"/>
        <end position="76"/>
    </location>
</feature>
<accession>A0ABS0SEI9</accession>
<organism evidence="2 3">
    <name type="scientific">Aquamicrobium zhengzhouense</name>
    <dbReference type="NCBI Taxonomy" id="2781738"/>
    <lineage>
        <taxon>Bacteria</taxon>
        <taxon>Pseudomonadati</taxon>
        <taxon>Pseudomonadota</taxon>
        <taxon>Alphaproteobacteria</taxon>
        <taxon>Hyphomicrobiales</taxon>
        <taxon>Phyllobacteriaceae</taxon>
        <taxon>Aquamicrobium</taxon>
    </lineage>
</organism>
<keyword evidence="1" id="KW-0812">Transmembrane</keyword>
<comment type="caution">
    <text evidence="2">The sequence shown here is derived from an EMBL/GenBank/DDBJ whole genome shotgun (WGS) entry which is preliminary data.</text>
</comment>
<evidence type="ECO:0008006" key="4">
    <source>
        <dbReference type="Google" id="ProtNLM"/>
    </source>
</evidence>
<dbReference type="RefSeq" id="WP_198477164.1">
    <property type="nucleotide sequence ID" value="NZ_JADGMQ010000010.1"/>
</dbReference>
<dbReference type="Proteomes" id="UP000601789">
    <property type="component" value="Unassembled WGS sequence"/>
</dbReference>
<feature type="transmembrane region" description="Helical" evidence="1">
    <location>
        <begin position="116"/>
        <end position="133"/>
    </location>
</feature>
<sequence>MSRVVYGAIAGLCATMAMTATMRALHSTLHHQDRYPLPPREITETLLPVSQRSAALATIISHFAYGAAAGAIFGALPRSTSGLVFGPSVWLASYLGWIPGAAILKPATQHPHQRNALMMAAHLVWGGCLAWGIRELEASAASAFSSGPLKDRQEGRLQ</sequence>
<keyword evidence="1" id="KW-0472">Membrane</keyword>
<reference evidence="2 3" key="1">
    <citation type="submission" date="2020-10" db="EMBL/GenBank/DDBJ databases">
        <title>Aquamicrobium zhengzhouensis sp. nov., a exopolysaccharide producing bacterium isolated from farmland soil.</title>
        <authorList>
            <person name="Wang X."/>
        </authorList>
    </citation>
    <scope>NUCLEOTIDE SEQUENCE [LARGE SCALE GENOMIC DNA]</scope>
    <source>
        <strain evidence="3">cd-1</strain>
    </source>
</reference>
<keyword evidence="1" id="KW-1133">Transmembrane helix</keyword>
<evidence type="ECO:0000313" key="3">
    <source>
        <dbReference type="Proteomes" id="UP000601789"/>
    </source>
</evidence>
<dbReference type="EMBL" id="JADGMQ010000010">
    <property type="protein sequence ID" value="MBI1621710.1"/>
    <property type="molecule type" value="Genomic_DNA"/>
</dbReference>
<proteinExistence type="predicted"/>
<gene>
    <name evidence="2" type="ORF">IOD40_13700</name>
</gene>
<evidence type="ECO:0000256" key="1">
    <source>
        <dbReference type="SAM" id="Phobius"/>
    </source>
</evidence>